<keyword evidence="3" id="KW-1185">Reference proteome</keyword>
<gene>
    <name evidence="2" type="ORF">THAOC_28856</name>
</gene>
<dbReference type="Proteomes" id="UP000266841">
    <property type="component" value="Unassembled WGS sequence"/>
</dbReference>
<organism evidence="2 3">
    <name type="scientific">Thalassiosira oceanica</name>
    <name type="common">Marine diatom</name>
    <dbReference type="NCBI Taxonomy" id="159749"/>
    <lineage>
        <taxon>Eukaryota</taxon>
        <taxon>Sar</taxon>
        <taxon>Stramenopiles</taxon>
        <taxon>Ochrophyta</taxon>
        <taxon>Bacillariophyta</taxon>
        <taxon>Coscinodiscophyceae</taxon>
        <taxon>Thalassiosirophycidae</taxon>
        <taxon>Thalassiosirales</taxon>
        <taxon>Thalassiosiraceae</taxon>
        <taxon>Thalassiosira</taxon>
    </lineage>
</organism>
<feature type="region of interest" description="Disordered" evidence="1">
    <location>
        <begin position="131"/>
        <end position="160"/>
    </location>
</feature>
<sequence>DGERKKIWDGFDVRAVAPHPSPEEGLDEGECPNDRQPGGGRVPERNAAGGGKHKEQVDSPAPLGRLGRLGEEGESPKRRGRLRTTLPSALLSSYSVRSRSTRTSDVGKRLRLWPRWISDARAICRGRGAGAQKPEFGFGRGGDKRRSVSRASRRPSSKAARVAVEATEERRRWLTGRGLLCRLHHMQCDPDAIKLRRSDDEKSDPCDGLDSHWSFLAILESNQQGVLCWSWEEMRPEGEIEGYDETAALWLTEEFQVERRYSIIIVNL</sequence>
<comment type="caution">
    <text evidence="2">The sequence shown here is derived from an EMBL/GenBank/DDBJ whole genome shotgun (WGS) entry which is preliminary data.</text>
</comment>
<feature type="compositionally biased region" description="Basic and acidic residues" evidence="1">
    <location>
        <begin position="68"/>
        <end position="77"/>
    </location>
</feature>
<evidence type="ECO:0000313" key="3">
    <source>
        <dbReference type="Proteomes" id="UP000266841"/>
    </source>
</evidence>
<proteinExistence type="predicted"/>
<dbReference type="EMBL" id="AGNL01040753">
    <property type="protein sequence ID" value="EJK51926.1"/>
    <property type="molecule type" value="Genomic_DNA"/>
</dbReference>
<evidence type="ECO:0000313" key="2">
    <source>
        <dbReference type="EMBL" id="EJK51926.1"/>
    </source>
</evidence>
<name>K0RSL7_THAOC</name>
<accession>K0RSL7</accession>
<feature type="compositionally biased region" description="Basic and acidic residues" evidence="1">
    <location>
        <begin position="1"/>
        <end position="12"/>
    </location>
</feature>
<evidence type="ECO:0000256" key="1">
    <source>
        <dbReference type="SAM" id="MobiDB-lite"/>
    </source>
</evidence>
<protein>
    <submittedName>
        <fullName evidence="2">Uncharacterized protein</fullName>
    </submittedName>
</protein>
<feature type="compositionally biased region" description="Basic residues" evidence="1">
    <location>
        <begin position="147"/>
        <end position="156"/>
    </location>
</feature>
<feature type="region of interest" description="Disordered" evidence="1">
    <location>
        <begin position="1"/>
        <end position="86"/>
    </location>
</feature>
<dbReference type="AlphaFoldDB" id="K0RSL7"/>
<feature type="non-terminal residue" evidence="2">
    <location>
        <position position="1"/>
    </location>
</feature>
<reference evidence="2 3" key="1">
    <citation type="journal article" date="2012" name="Genome Biol.">
        <title>Genome and low-iron response of an oceanic diatom adapted to chronic iron limitation.</title>
        <authorList>
            <person name="Lommer M."/>
            <person name="Specht M."/>
            <person name="Roy A.S."/>
            <person name="Kraemer L."/>
            <person name="Andreson R."/>
            <person name="Gutowska M.A."/>
            <person name="Wolf J."/>
            <person name="Bergner S.V."/>
            <person name="Schilhabel M.B."/>
            <person name="Klostermeier U.C."/>
            <person name="Beiko R.G."/>
            <person name="Rosenstiel P."/>
            <person name="Hippler M."/>
            <person name="Laroche J."/>
        </authorList>
    </citation>
    <scope>NUCLEOTIDE SEQUENCE [LARGE SCALE GENOMIC DNA]</scope>
    <source>
        <strain evidence="2 3">CCMP1005</strain>
    </source>
</reference>